<dbReference type="EMBL" id="BOQM01000049">
    <property type="protein sequence ID" value="GIM87860.1"/>
    <property type="molecule type" value="Genomic_DNA"/>
</dbReference>
<name>A0ABQ4JY49_SALAC</name>
<evidence type="ECO:0000256" key="1">
    <source>
        <dbReference type="SAM" id="MobiDB-lite"/>
    </source>
</evidence>
<organism evidence="2 3">
    <name type="scientific">Salinispora arenicola</name>
    <dbReference type="NCBI Taxonomy" id="168697"/>
    <lineage>
        <taxon>Bacteria</taxon>
        <taxon>Bacillati</taxon>
        <taxon>Actinomycetota</taxon>
        <taxon>Actinomycetes</taxon>
        <taxon>Micromonosporales</taxon>
        <taxon>Micromonosporaceae</taxon>
        <taxon>Salinispora</taxon>
    </lineage>
</organism>
<reference evidence="2 3" key="1">
    <citation type="submission" date="2021-03" db="EMBL/GenBank/DDBJ databases">
        <title>Whole genome shotgun sequence of Salinispora arenicola NBRC 105043.</title>
        <authorList>
            <person name="Komaki H."/>
            <person name="Tamura T."/>
        </authorList>
    </citation>
    <scope>NUCLEOTIDE SEQUENCE [LARGE SCALE GENOMIC DNA]</scope>
    <source>
        <strain evidence="2 3">NBRC 105043</strain>
    </source>
</reference>
<evidence type="ECO:0000313" key="3">
    <source>
        <dbReference type="Proteomes" id="UP000677457"/>
    </source>
</evidence>
<protein>
    <submittedName>
        <fullName evidence="2">Uncharacterized protein</fullName>
    </submittedName>
</protein>
<gene>
    <name evidence="2" type="ORF">Sar04_45960</name>
</gene>
<dbReference type="Proteomes" id="UP000677457">
    <property type="component" value="Unassembled WGS sequence"/>
</dbReference>
<feature type="region of interest" description="Disordered" evidence="1">
    <location>
        <begin position="36"/>
        <end position="64"/>
    </location>
</feature>
<keyword evidence="3" id="KW-1185">Reference proteome</keyword>
<comment type="caution">
    <text evidence="2">The sequence shown here is derived from an EMBL/GenBank/DDBJ whole genome shotgun (WGS) entry which is preliminary data.</text>
</comment>
<accession>A0ABQ4JY49</accession>
<evidence type="ECO:0000313" key="2">
    <source>
        <dbReference type="EMBL" id="GIM87860.1"/>
    </source>
</evidence>
<sequence>MDGGQSTGAGYGGALRPVVSSFRQLADGAVGYTPAHAVAASPGTGRPAWSNNFSGTPASHRGTV</sequence>
<proteinExistence type="predicted"/>